<evidence type="ECO:0000256" key="3">
    <source>
        <dbReference type="ARBA" id="ARBA00012748"/>
    </source>
</evidence>
<evidence type="ECO:0000313" key="12">
    <source>
        <dbReference type="EMBL" id="CAK0784945.1"/>
    </source>
</evidence>
<comment type="caution">
    <text evidence="12">The sequence shown here is derived from an EMBL/GenBank/DDBJ whole genome shotgun (WGS) entry which is preliminary data.</text>
</comment>
<comment type="pathway">
    <text evidence="2">Amino-acid biosynthesis; L-histidine biosynthesis; L-histidine from 5-phospho-alpha-D-ribose 1-diphosphate: step 7/9.</text>
</comment>
<dbReference type="PANTHER" id="PTHR42885">
    <property type="entry name" value="HISTIDINOL-PHOSPHATE AMINOTRANSFERASE-RELATED"/>
    <property type="match status" value="1"/>
</dbReference>
<dbReference type="InterPro" id="IPR015422">
    <property type="entry name" value="PyrdxlP-dep_Trfase_small"/>
</dbReference>
<reference evidence="12 13" key="1">
    <citation type="submission" date="2023-10" db="EMBL/GenBank/DDBJ databases">
        <authorList>
            <person name="Maclean D."/>
            <person name="Macfadyen A."/>
        </authorList>
    </citation>
    <scope>NUCLEOTIDE SEQUENCE [LARGE SCALE GENOMIC DNA]</scope>
</reference>
<gene>
    <name evidence="12" type="ORF">CVIRNUC_008150</name>
</gene>
<evidence type="ECO:0000259" key="11">
    <source>
        <dbReference type="Pfam" id="PF00155"/>
    </source>
</evidence>
<comment type="catalytic activity">
    <reaction evidence="10">
        <text>L-histidinol phosphate + 2-oxoglutarate = 3-(imidazol-4-yl)-2-oxopropyl phosphate + L-glutamate</text>
        <dbReference type="Rhea" id="RHEA:23744"/>
        <dbReference type="ChEBI" id="CHEBI:16810"/>
        <dbReference type="ChEBI" id="CHEBI:29985"/>
        <dbReference type="ChEBI" id="CHEBI:57766"/>
        <dbReference type="ChEBI" id="CHEBI:57980"/>
        <dbReference type="EC" id="2.6.1.9"/>
    </reaction>
</comment>
<evidence type="ECO:0000256" key="1">
    <source>
        <dbReference type="ARBA" id="ARBA00001933"/>
    </source>
</evidence>
<keyword evidence="13" id="KW-1185">Reference proteome</keyword>
<dbReference type="GO" id="GO:0030170">
    <property type="term" value="F:pyridoxal phosphate binding"/>
    <property type="evidence" value="ECO:0007669"/>
    <property type="project" value="InterPro"/>
</dbReference>
<dbReference type="Gene3D" id="3.90.1150.10">
    <property type="entry name" value="Aspartate Aminotransferase, domain 1"/>
    <property type="match status" value="1"/>
</dbReference>
<evidence type="ECO:0000256" key="2">
    <source>
        <dbReference type="ARBA" id="ARBA00005011"/>
    </source>
</evidence>
<comment type="cofactor">
    <cofactor evidence="1">
        <name>pyridoxal 5'-phosphate</name>
        <dbReference type="ChEBI" id="CHEBI:597326"/>
    </cofactor>
</comment>
<evidence type="ECO:0000256" key="4">
    <source>
        <dbReference type="ARBA" id="ARBA00022576"/>
    </source>
</evidence>
<dbReference type="PANTHER" id="PTHR42885:SF2">
    <property type="entry name" value="HISTIDINOL-PHOSPHATE AMINOTRANSFERASE"/>
    <property type="match status" value="1"/>
</dbReference>
<evidence type="ECO:0000256" key="6">
    <source>
        <dbReference type="ARBA" id="ARBA00022679"/>
    </source>
</evidence>
<evidence type="ECO:0000256" key="8">
    <source>
        <dbReference type="ARBA" id="ARBA00023102"/>
    </source>
</evidence>
<keyword evidence="7" id="KW-0663">Pyridoxal phosphate</keyword>
<proteinExistence type="inferred from homology"/>
<dbReference type="NCBIfam" id="TIGR01141">
    <property type="entry name" value="hisC"/>
    <property type="match status" value="1"/>
</dbReference>
<organism evidence="12 13">
    <name type="scientific">Coccomyxa viridis</name>
    <dbReference type="NCBI Taxonomy" id="1274662"/>
    <lineage>
        <taxon>Eukaryota</taxon>
        <taxon>Viridiplantae</taxon>
        <taxon>Chlorophyta</taxon>
        <taxon>core chlorophytes</taxon>
        <taxon>Trebouxiophyceae</taxon>
        <taxon>Trebouxiophyceae incertae sedis</taxon>
        <taxon>Coccomyxaceae</taxon>
        <taxon>Coccomyxa</taxon>
    </lineage>
</organism>
<dbReference type="InterPro" id="IPR015421">
    <property type="entry name" value="PyrdxlP-dep_Trfase_major"/>
</dbReference>
<dbReference type="Pfam" id="PF00155">
    <property type="entry name" value="Aminotran_1_2"/>
    <property type="match status" value="1"/>
</dbReference>
<dbReference type="CDD" id="cd00609">
    <property type="entry name" value="AAT_like"/>
    <property type="match status" value="1"/>
</dbReference>
<keyword evidence="6" id="KW-0808">Transferase</keyword>
<keyword evidence="8" id="KW-0368">Histidine biosynthesis</keyword>
<dbReference type="InterPro" id="IPR004839">
    <property type="entry name" value="Aminotransferase_I/II_large"/>
</dbReference>
<name>A0AAV1IET0_9CHLO</name>
<dbReference type="InterPro" id="IPR005861">
    <property type="entry name" value="HisP_aminotrans"/>
</dbReference>
<protein>
    <recommendedName>
        <fullName evidence="3">histidinol-phosphate transaminase</fullName>
        <ecNumber evidence="3">2.6.1.9</ecNumber>
    </recommendedName>
    <alternativeName>
        <fullName evidence="9">Imidazole acetol-phosphate transaminase</fullName>
    </alternativeName>
</protein>
<keyword evidence="5" id="KW-0028">Amino-acid biosynthesis</keyword>
<evidence type="ECO:0000256" key="9">
    <source>
        <dbReference type="ARBA" id="ARBA00030262"/>
    </source>
</evidence>
<dbReference type="SUPFAM" id="SSF53383">
    <property type="entry name" value="PLP-dependent transferases"/>
    <property type="match status" value="1"/>
</dbReference>
<dbReference type="HAMAP" id="MF_01023">
    <property type="entry name" value="HisC_aminotrans_2"/>
    <property type="match status" value="1"/>
</dbReference>
<dbReference type="GO" id="GO:0004400">
    <property type="term" value="F:histidinol-phosphate transaminase activity"/>
    <property type="evidence" value="ECO:0007669"/>
    <property type="project" value="UniProtKB-EC"/>
</dbReference>
<evidence type="ECO:0000256" key="10">
    <source>
        <dbReference type="ARBA" id="ARBA00047481"/>
    </source>
</evidence>
<feature type="domain" description="Aminotransferase class I/classII large" evidence="11">
    <location>
        <begin position="39"/>
        <end position="364"/>
    </location>
</feature>
<sequence length="383" mass="42203">MRNVPASEDFIRPHLRKLAAYTPIEPFEVLSKRLGRDATDIVKLDANENPYGPPPEVLEALGSMPFPNIYPDPETRRLRAALADLNNVPMENLLVGCGADELIDLLMRCCLDPGDSIVDCPPTFTMYAFDAAVNGAEVITIPRLDGFRIDVPAISHAVEQQRPKMVFLTSPNNPDGSVIAEEDLLAILKLPVLVVLDEAYIEFSEDPSRLRWVVDRPNLVIFRTFSKSAGLAGLRVGYGAFPASLIEYLWRAKQPYNVSVAAETAACAALTNTDYLQRVRDALVSERQILIKGLQQISFLQPYPSQANFVLCKVVDGQDAKAVKDTLATEHAIMVRHYAKKELSGYIRISVGRPEDTQKLLAALRGICRPGGSNGVSTTLEKE</sequence>
<dbReference type="InterPro" id="IPR015424">
    <property type="entry name" value="PyrdxlP-dep_Trfase"/>
</dbReference>
<keyword evidence="4" id="KW-0032">Aminotransferase</keyword>
<evidence type="ECO:0000256" key="5">
    <source>
        <dbReference type="ARBA" id="ARBA00022605"/>
    </source>
</evidence>
<dbReference type="EMBL" id="CAUYUE010000011">
    <property type="protein sequence ID" value="CAK0784945.1"/>
    <property type="molecule type" value="Genomic_DNA"/>
</dbReference>
<evidence type="ECO:0000313" key="13">
    <source>
        <dbReference type="Proteomes" id="UP001314263"/>
    </source>
</evidence>
<dbReference type="GO" id="GO:0000105">
    <property type="term" value="P:L-histidine biosynthetic process"/>
    <property type="evidence" value="ECO:0007669"/>
    <property type="project" value="UniProtKB-KW"/>
</dbReference>
<evidence type="ECO:0000256" key="7">
    <source>
        <dbReference type="ARBA" id="ARBA00022898"/>
    </source>
</evidence>
<dbReference type="Gene3D" id="3.40.640.10">
    <property type="entry name" value="Type I PLP-dependent aspartate aminotransferase-like (Major domain)"/>
    <property type="match status" value="1"/>
</dbReference>
<dbReference type="AlphaFoldDB" id="A0AAV1IET0"/>
<dbReference type="EC" id="2.6.1.9" evidence="3"/>
<dbReference type="Proteomes" id="UP001314263">
    <property type="component" value="Unassembled WGS sequence"/>
</dbReference>
<accession>A0AAV1IET0</accession>